<feature type="compositionally biased region" description="Low complexity" evidence="8">
    <location>
        <begin position="858"/>
        <end position="875"/>
    </location>
</feature>
<proteinExistence type="inferred from homology"/>
<dbReference type="PANTHER" id="PTHR31942">
    <property type="entry name" value="MLO-LIKE PROTEIN 1"/>
    <property type="match status" value="1"/>
</dbReference>
<feature type="transmembrane region" description="Helical" evidence="9">
    <location>
        <begin position="457"/>
        <end position="478"/>
    </location>
</feature>
<evidence type="ECO:0000313" key="10">
    <source>
        <dbReference type="EMBL" id="KAE9052543.1"/>
    </source>
</evidence>
<evidence type="ECO:0000256" key="4">
    <source>
        <dbReference type="ARBA" id="ARBA00022821"/>
    </source>
</evidence>
<dbReference type="InterPro" id="IPR004326">
    <property type="entry name" value="Mlo"/>
</dbReference>
<feature type="region of interest" description="Disordered" evidence="8">
    <location>
        <begin position="843"/>
        <end position="923"/>
    </location>
</feature>
<feature type="transmembrane region" description="Helical" evidence="9">
    <location>
        <begin position="176"/>
        <end position="207"/>
    </location>
</feature>
<evidence type="ECO:0000256" key="5">
    <source>
        <dbReference type="ARBA" id="ARBA00022989"/>
    </source>
</evidence>
<dbReference type="Proteomes" id="UP000429607">
    <property type="component" value="Unassembled WGS sequence"/>
</dbReference>
<feature type="region of interest" description="Disordered" evidence="8">
    <location>
        <begin position="710"/>
        <end position="740"/>
    </location>
</feature>
<comment type="similarity">
    <text evidence="2">Belongs to the MLO family.</text>
</comment>
<keyword evidence="4" id="KW-0611">Plant defense</keyword>
<keyword evidence="5 9" id="KW-1133">Transmembrane helix</keyword>
<evidence type="ECO:0000313" key="13">
    <source>
        <dbReference type="Proteomes" id="UP000434957"/>
    </source>
</evidence>
<protein>
    <submittedName>
        <fullName evidence="11">Uncharacterized protein</fullName>
    </submittedName>
</protein>
<feature type="transmembrane region" description="Helical" evidence="9">
    <location>
        <begin position="97"/>
        <end position="115"/>
    </location>
</feature>
<feature type="region of interest" description="Disordered" evidence="8">
    <location>
        <begin position="221"/>
        <end position="244"/>
    </location>
</feature>
<keyword evidence="6 9" id="KW-0472">Membrane</keyword>
<dbReference type="GO" id="GO:0016020">
    <property type="term" value="C:membrane"/>
    <property type="evidence" value="ECO:0007669"/>
    <property type="project" value="UniProtKB-SubCell"/>
</dbReference>
<feature type="compositionally biased region" description="Polar residues" evidence="8">
    <location>
        <begin position="844"/>
        <end position="857"/>
    </location>
</feature>
<feature type="region of interest" description="Disordered" evidence="8">
    <location>
        <begin position="769"/>
        <end position="788"/>
    </location>
</feature>
<dbReference type="AlphaFoldDB" id="A0A6A4G630"/>
<evidence type="ECO:0000313" key="11">
    <source>
        <dbReference type="EMBL" id="KAE9359828.1"/>
    </source>
</evidence>
<organism evidence="11 13">
    <name type="scientific">Phytophthora rubi</name>
    <dbReference type="NCBI Taxonomy" id="129364"/>
    <lineage>
        <taxon>Eukaryota</taxon>
        <taxon>Sar</taxon>
        <taxon>Stramenopiles</taxon>
        <taxon>Oomycota</taxon>
        <taxon>Peronosporomycetes</taxon>
        <taxon>Peronosporales</taxon>
        <taxon>Peronosporaceae</taxon>
        <taxon>Phytophthora</taxon>
    </lineage>
</organism>
<feature type="region of interest" description="Disordered" evidence="8">
    <location>
        <begin position="386"/>
        <end position="407"/>
    </location>
</feature>
<evidence type="ECO:0000256" key="6">
    <source>
        <dbReference type="ARBA" id="ARBA00023136"/>
    </source>
</evidence>
<feature type="compositionally biased region" description="Pro residues" evidence="8">
    <location>
        <begin position="715"/>
        <end position="724"/>
    </location>
</feature>
<evidence type="ECO:0000256" key="7">
    <source>
        <dbReference type="ARBA" id="ARBA00023265"/>
    </source>
</evidence>
<evidence type="ECO:0000256" key="9">
    <source>
        <dbReference type="SAM" id="Phobius"/>
    </source>
</evidence>
<dbReference type="PANTHER" id="PTHR31942:SF52">
    <property type="entry name" value="MLO-LIKE PROTEIN 1"/>
    <property type="match status" value="1"/>
</dbReference>
<comment type="caution">
    <text evidence="11">The sequence shown here is derived from an EMBL/GenBank/DDBJ whole genome shotgun (WGS) entry which is preliminary data.</text>
</comment>
<evidence type="ECO:0000256" key="8">
    <source>
        <dbReference type="SAM" id="MobiDB-lite"/>
    </source>
</evidence>
<accession>A0A6A4G630</accession>
<feature type="transmembrane region" description="Helical" evidence="9">
    <location>
        <begin position="636"/>
        <end position="657"/>
    </location>
</feature>
<feature type="region of interest" description="Disordered" evidence="8">
    <location>
        <begin position="513"/>
        <end position="544"/>
    </location>
</feature>
<evidence type="ECO:0000313" key="12">
    <source>
        <dbReference type="Proteomes" id="UP000429607"/>
    </source>
</evidence>
<feature type="transmembrane region" description="Helical" evidence="9">
    <location>
        <begin position="135"/>
        <end position="156"/>
    </location>
</feature>
<feature type="transmembrane region" description="Helical" evidence="9">
    <location>
        <begin position="597"/>
        <end position="616"/>
    </location>
</feature>
<reference evidence="11 13" key="1">
    <citation type="submission" date="2018-08" db="EMBL/GenBank/DDBJ databases">
        <title>Genomic investigation of the strawberry pathogen Phytophthora fragariae indicates pathogenicity is determined by transcriptional variation in three key races.</title>
        <authorList>
            <person name="Adams T.M."/>
            <person name="Armitage A.D."/>
            <person name="Sobczyk M.K."/>
            <person name="Bates H.J."/>
            <person name="Dunwell J.M."/>
            <person name="Nellist C.F."/>
            <person name="Harrison R.J."/>
        </authorList>
    </citation>
    <scope>NUCLEOTIDE SEQUENCE [LARGE SCALE GENOMIC DNA]</scope>
    <source>
        <strain evidence="10 12">SCRP249</strain>
        <strain evidence="11 13">SCRP333</strain>
    </source>
</reference>
<keyword evidence="3 9" id="KW-0812">Transmembrane</keyword>
<name>A0A6A4G630_9STRA</name>
<sequence length="939" mass="104557">MTKVDALFPRARRRRARPTGSRLTIKSSTLLAALLFTMNAKTPVVSATSPLLRRPDDNWERILAEGGDEGGSAYCHSSASFLGVGNTQCLHENLRTAVFLLAVIVAVSIGVDRLIHHIRAAIKCPQLRKIVNRIFEEVMILGFLSMVIFTLNTSGAMKSLALNNLTASEQLHFYEFFHYVVFLTMIYFIIIVLLLLFIGTVVPKLIWEIKKHPDQRRESISDIHDDTYDPQHPGSISDRDDCGGSRRMRHSFIRDASSLARDLNPHSSGSSFIDDGDRTLDTPSDDYYVAMRARQRSDGDGVYRTMAMRTRALSGMDLVLGSRAYSLLLQRYQREGWGFHFNIRKQWNLWKSFEILAYNICQNRSGYIYKNPFEMERLFGVRLSSPARPWRSQDSGGALDEDGVENEDDEDRMTYAKYHVLCMRNMLFHMTNIHPSGFLILLVICLLPSIFPEQDHWIFIGVGALLLLVNVVIFFKVLKILRGIVDDRLRVITMRDIQARLDKVLKASENRNRRKRWHNNASASDSAPVSMEESEEDSDPPGADLQNIVKARRKKGPIKFKVAALAVRAMIRMQMSALCHRQLHHHDDRFWFNSPKLLLRLFQFATIGQAFYLVWLSLVEISSVTNASASSGGGSALLAVMVIFPALSLIVITPLTMPSLVLVMSLTGIFVDLNASNGEEGVKHRNATQEEVKTHMRIMRRSFLKSHYTEGASYQPPPVTPPLGPASSDDLPDPITDQRDAVASPTNVFLRIYDSPAASVNARRSGSLFFPANSNSIGHNSSLGRKNSLGRNNLLSRWRGHSRSVGSIGSTSDSQYDGGYGSSRRAFNLAAFQSMGGAIPATPSGATTNNVDNQAAQSASSFTSSTSSLCRSPRPSRMEINIPGPTMNWSQADVGPSTDIGSNNADGNNEQENDQEQIPSPVSATFKSYCSKYGGYPDL</sequence>
<keyword evidence="13" id="KW-1185">Reference proteome</keyword>
<comment type="subcellular location">
    <subcellularLocation>
        <location evidence="1">Membrane</location>
        <topology evidence="1">Multi-pass membrane protein</topology>
    </subcellularLocation>
</comment>
<feature type="compositionally biased region" description="Polar residues" evidence="8">
    <location>
        <begin position="772"/>
        <end position="788"/>
    </location>
</feature>
<evidence type="ECO:0000256" key="2">
    <source>
        <dbReference type="ARBA" id="ARBA00006574"/>
    </source>
</evidence>
<dbReference type="EMBL" id="QXFV01000009">
    <property type="protein sequence ID" value="KAE9052543.1"/>
    <property type="molecule type" value="Genomic_DNA"/>
</dbReference>
<keyword evidence="7" id="KW-0568">Pathogenesis-related protein</keyword>
<evidence type="ECO:0000256" key="1">
    <source>
        <dbReference type="ARBA" id="ARBA00004141"/>
    </source>
</evidence>
<evidence type="ECO:0000256" key="3">
    <source>
        <dbReference type="ARBA" id="ARBA00022692"/>
    </source>
</evidence>
<feature type="compositionally biased region" description="Polar residues" evidence="8">
    <location>
        <begin position="899"/>
        <end position="908"/>
    </location>
</feature>
<dbReference type="GO" id="GO:0006952">
    <property type="term" value="P:defense response"/>
    <property type="evidence" value="ECO:0007669"/>
    <property type="project" value="UniProtKB-KW"/>
</dbReference>
<dbReference type="EMBL" id="QXFT01000012">
    <property type="protein sequence ID" value="KAE9359828.1"/>
    <property type="molecule type" value="Genomic_DNA"/>
</dbReference>
<feature type="transmembrane region" description="Helical" evidence="9">
    <location>
        <begin position="433"/>
        <end position="451"/>
    </location>
</feature>
<gene>
    <name evidence="10" type="ORF">PR001_g394</name>
    <name evidence="11" type="ORF">PR003_g542</name>
</gene>
<dbReference type="Proteomes" id="UP000434957">
    <property type="component" value="Unassembled WGS sequence"/>
</dbReference>